<dbReference type="CDD" id="cd00568">
    <property type="entry name" value="TPP_enzymes"/>
    <property type="match status" value="1"/>
</dbReference>
<dbReference type="Pfam" id="PF02776">
    <property type="entry name" value="TPP_enzyme_N"/>
    <property type="match status" value="1"/>
</dbReference>
<keyword evidence="7 10" id="KW-0786">Thiamine pyrophosphate</keyword>
<dbReference type="NCBIfam" id="NF006052">
    <property type="entry name" value="PRK08199.1"/>
    <property type="match status" value="1"/>
</dbReference>
<dbReference type="Pfam" id="PF02775">
    <property type="entry name" value="TPP_enzyme_C"/>
    <property type="match status" value="1"/>
</dbReference>
<evidence type="ECO:0000256" key="10">
    <source>
        <dbReference type="RuleBase" id="RU362132"/>
    </source>
</evidence>
<dbReference type="AlphaFoldDB" id="A0AAV5G6D8"/>
<dbReference type="GO" id="GO:0009099">
    <property type="term" value="P:L-valine biosynthetic process"/>
    <property type="evidence" value="ECO:0007669"/>
    <property type="project" value="TreeGrafter"/>
</dbReference>
<dbReference type="EC" id="2.2.1.6" evidence="4"/>
<dbReference type="GO" id="GO:0000287">
    <property type="term" value="F:magnesium ion binding"/>
    <property type="evidence" value="ECO:0007669"/>
    <property type="project" value="InterPro"/>
</dbReference>
<dbReference type="EMBL" id="BQKK01000001">
    <property type="protein sequence ID" value="GJN41870.1"/>
    <property type="molecule type" value="Genomic_DNA"/>
</dbReference>
<evidence type="ECO:0000313" key="15">
    <source>
        <dbReference type="Proteomes" id="UP001054925"/>
    </source>
</evidence>
<evidence type="ECO:0000256" key="6">
    <source>
        <dbReference type="ARBA" id="ARBA00022827"/>
    </source>
</evidence>
<dbReference type="GO" id="GO:0030976">
    <property type="term" value="F:thiamine pyrophosphate binding"/>
    <property type="evidence" value="ECO:0007669"/>
    <property type="project" value="InterPro"/>
</dbReference>
<feature type="domain" description="Thiamine pyrophosphate enzyme N-terminal TPP-binding" evidence="13">
    <location>
        <begin position="9"/>
        <end position="124"/>
    </location>
</feature>
<dbReference type="InterPro" id="IPR029061">
    <property type="entry name" value="THDP-binding"/>
</dbReference>
<organism evidence="14 15">
    <name type="scientific">Corynebacterium ammoniagenes</name>
    <name type="common">Brevibacterium ammoniagenes</name>
    <dbReference type="NCBI Taxonomy" id="1697"/>
    <lineage>
        <taxon>Bacteria</taxon>
        <taxon>Bacillati</taxon>
        <taxon>Actinomycetota</taxon>
        <taxon>Actinomycetes</taxon>
        <taxon>Mycobacteriales</taxon>
        <taxon>Corynebacteriaceae</taxon>
        <taxon>Corynebacterium</taxon>
    </lineage>
</organism>
<sequence>MTSVNQDRMHVGQAIVAALKTHNVNRVFEVPGESFLPVLDGLYEAEIETIVCRHEGGAAYMAEAHGKLTNAPGVAMVTRGPGAANALIGIHTAWQDATPLVLFIGLIPNSDRDRESFQEFDPKAWFGTQTKQVFVLDDPSRTHEVVAQAFHLAMSGRPGPVVVGLPEDILYEPFEGTIVSPIPVSSGAVSNKDLKFVQDALHTAKQPLLYVGGPGWTPQSSNALTKFAEENKIPVLHDWRVTDRVPFDSPANAGWLGYGRSDTAAEVFQSADLVIAIGALFTDVPTDGYQLRQNPDSKNIFVNIDANLHGNSAPVTRHILANPEEFVSYLENIAMRGQLNSQWFEDAHHAHMKFSAPVTVEPLRNTRPGTVNMEVVFDELQKQLDDSALFTFGAGNHCIWAQRYLRTQQYPSQLSVKNGSMGYSVPSATASALEDPSRTVVTIAGDGEFLMNSQELATAVQHDAPILIVVFSNGEFSTIRDHQENHFPHRVSGTQVDNPDFAKVAEGYGAFGQTLTSNDDVAAAIQQALVSVKEEKRSALINVITDQNLSLPAN</sequence>
<dbReference type="InterPro" id="IPR045229">
    <property type="entry name" value="TPP_enz"/>
</dbReference>
<dbReference type="Pfam" id="PF00205">
    <property type="entry name" value="TPP_enzyme_M"/>
    <property type="match status" value="1"/>
</dbReference>
<keyword evidence="8" id="KW-0100">Branched-chain amino acid biosynthesis</keyword>
<evidence type="ECO:0000256" key="3">
    <source>
        <dbReference type="ARBA" id="ARBA00007812"/>
    </source>
</evidence>
<evidence type="ECO:0000259" key="11">
    <source>
        <dbReference type="Pfam" id="PF00205"/>
    </source>
</evidence>
<dbReference type="Proteomes" id="UP001054925">
    <property type="component" value="Unassembled WGS sequence"/>
</dbReference>
<feature type="domain" description="Thiamine pyrophosphate enzyme TPP-binding" evidence="12">
    <location>
        <begin position="393"/>
        <end position="543"/>
    </location>
</feature>
<dbReference type="FunFam" id="3.40.50.970:FF:000007">
    <property type="entry name" value="Acetolactate synthase"/>
    <property type="match status" value="1"/>
</dbReference>
<evidence type="ECO:0000313" key="14">
    <source>
        <dbReference type="EMBL" id="GJN41870.1"/>
    </source>
</evidence>
<comment type="caution">
    <text evidence="14">The sequence shown here is derived from an EMBL/GenBank/DDBJ whole genome shotgun (WGS) entry which is preliminary data.</text>
</comment>
<feature type="domain" description="Thiamine pyrophosphate enzyme central" evidence="11">
    <location>
        <begin position="197"/>
        <end position="329"/>
    </location>
</feature>
<dbReference type="InterPro" id="IPR012000">
    <property type="entry name" value="Thiamin_PyroP_enz_cen_dom"/>
</dbReference>
<dbReference type="PANTHER" id="PTHR18968:SF120">
    <property type="entry name" value="ACETOLACTATE SYNTHASE LARGE SUBUNIT"/>
    <property type="match status" value="1"/>
</dbReference>
<evidence type="ECO:0000259" key="13">
    <source>
        <dbReference type="Pfam" id="PF02776"/>
    </source>
</evidence>
<dbReference type="SUPFAM" id="SSF52518">
    <property type="entry name" value="Thiamin diphosphate-binding fold (THDP-binding)"/>
    <property type="match status" value="2"/>
</dbReference>
<dbReference type="PANTHER" id="PTHR18968">
    <property type="entry name" value="THIAMINE PYROPHOSPHATE ENZYMES"/>
    <property type="match status" value="1"/>
</dbReference>
<dbReference type="GO" id="GO:0009097">
    <property type="term" value="P:isoleucine biosynthetic process"/>
    <property type="evidence" value="ECO:0007669"/>
    <property type="project" value="TreeGrafter"/>
</dbReference>
<proteinExistence type="inferred from homology"/>
<comment type="catalytic activity">
    <reaction evidence="9">
        <text>2 pyruvate + H(+) = (2S)-2-acetolactate + CO2</text>
        <dbReference type="Rhea" id="RHEA:25249"/>
        <dbReference type="ChEBI" id="CHEBI:15361"/>
        <dbReference type="ChEBI" id="CHEBI:15378"/>
        <dbReference type="ChEBI" id="CHEBI:16526"/>
        <dbReference type="ChEBI" id="CHEBI:58476"/>
        <dbReference type="EC" id="2.2.1.6"/>
    </reaction>
</comment>
<evidence type="ECO:0000256" key="5">
    <source>
        <dbReference type="ARBA" id="ARBA00022630"/>
    </source>
</evidence>
<dbReference type="Gene3D" id="3.40.50.970">
    <property type="match status" value="2"/>
</dbReference>
<evidence type="ECO:0000256" key="8">
    <source>
        <dbReference type="ARBA" id="ARBA00023304"/>
    </source>
</evidence>
<comment type="similarity">
    <text evidence="3 10">Belongs to the TPP enzyme family.</text>
</comment>
<evidence type="ECO:0000256" key="2">
    <source>
        <dbReference type="ARBA" id="ARBA00005025"/>
    </source>
</evidence>
<protein>
    <recommendedName>
        <fullName evidence="4">acetolactate synthase</fullName>
        <ecNumber evidence="4">2.2.1.6</ecNumber>
    </recommendedName>
</protein>
<dbReference type="GO" id="GO:0050660">
    <property type="term" value="F:flavin adenine dinucleotide binding"/>
    <property type="evidence" value="ECO:0007669"/>
    <property type="project" value="TreeGrafter"/>
</dbReference>
<dbReference type="Gene3D" id="3.40.50.1220">
    <property type="entry name" value="TPP-binding domain"/>
    <property type="match status" value="1"/>
</dbReference>
<dbReference type="GO" id="GO:0003984">
    <property type="term" value="F:acetolactate synthase activity"/>
    <property type="evidence" value="ECO:0007669"/>
    <property type="project" value="UniProtKB-EC"/>
</dbReference>
<dbReference type="GO" id="GO:0005948">
    <property type="term" value="C:acetolactate synthase complex"/>
    <property type="evidence" value="ECO:0007669"/>
    <property type="project" value="TreeGrafter"/>
</dbReference>
<evidence type="ECO:0000256" key="9">
    <source>
        <dbReference type="ARBA" id="ARBA00048670"/>
    </source>
</evidence>
<keyword evidence="6" id="KW-0274">FAD</keyword>
<name>A0AAV5G6D8_CORAM</name>
<evidence type="ECO:0000256" key="1">
    <source>
        <dbReference type="ARBA" id="ARBA00004974"/>
    </source>
</evidence>
<comment type="pathway">
    <text evidence="1">Amino-acid biosynthesis; L-isoleucine biosynthesis; L-isoleucine from 2-oxobutanoate: step 1/4.</text>
</comment>
<keyword evidence="8" id="KW-0028">Amino-acid biosynthesis</keyword>
<evidence type="ECO:0000256" key="4">
    <source>
        <dbReference type="ARBA" id="ARBA00013145"/>
    </source>
</evidence>
<comment type="pathway">
    <text evidence="2">Amino-acid biosynthesis; L-valine biosynthesis; L-valine from pyruvate: step 1/4.</text>
</comment>
<accession>A0AAV5G6D8</accession>
<dbReference type="InterPro" id="IPR011766">
    <property type="entry name" value="TPP_enzyme_TPP-bd"/>
</dbReference>
<dbReference type="InterPro" id="IPR029035">
    <property type="entry name" value="DHS-like_NAD/FAD-binding_dom"/>
</dbReference>
<keyword evidence="5" id="KW-0285">Flavoprotein</keyword>
<gene>
    <name evidence="14" type="ORF">CAT723_03490</name>
</gene>
<evidence type="ECO:0000259" key="12">
    <source>
        <dbReference type="Pfam" id="PF02775"/>
    </source>
</evidence>
<dbReference type="SUPFAM" id="SSF52467">
    <property type="entry name" value="DHS-like NAD/FAD-binding domain"/>
    <property type="match status" value="1"/>
</dbReference>
<reference evidence="14" key="1">
    <citation type="submission" date="2021-12" db="EMBL/GenBank/DDBJ databases">
        <title>Draft genome sequence of Corynebacterium ammoniagenes strain T-723.</title>
        <authorList>
            <person name="Matsuzawa M."/>
            <person name="Hiratani M."/>
            <person name="Abe I."/>
            <person name="Tsuji Y."/>
            <person name="Nakamura J."/>
        </authorList>
    </citation>
    <scope>NUCLEOTIDE SEQUENCE</scope>
    <source>
        <strain evidence="14">T-723</strain>
    </source>
</reference>
<evidence type="ECO:0000256" key="7">
    <source>
        <dbReference type="ARBA" id="ARBA00023052"/>
    </source>
</evidence>
<dbReference type="InterPro" id="IPR012001">
    <property type="entry name" value="Thiamin_PyroP_enz_TPP-bd_dom"/>
</dbReference>
<dbReference type="CDD" id="cd07035">
    <property type="entry name" value="TPP_PYR_POX_like"/>
    <property type="match status" value="1"/>
</dbReference>